<keyword evidence="2" id="KW-1185">Reference proteome</keyword>
<dbReference type="InterPro" id="IPR005361">
    <property type="entry name" value="UPF0158"/>
</dbReference>
<reference evidence="1 2" key="1">
    <citation type="submission" date="2016-04" db="EMBL/GenBank/DDBJ databases">
        <title>Genome sequence of Clostridium magnum DSM 2767.</title>
        <authorList>
            <person name="Poehlein A."/>
            <person name="Uhlig R."/>
            <person name="Fischer R."/>
            <person name="Bahl H."/>
            <person name="Daniel R."/>
        </authorList>
    </citation>
    <scope>NUCLEOTIDE SEQUENCE [LARGE SCALE GENOMIC DNA]</scope>
    <source>
        <strain evidence="1 2">DSM 2767</strain>
    </source>
</reference>
<dbReference type="PATRIC" id="fig|1121326.3.peg.1982"/>
<comment type="caution">
    <text evidence="1">The sequence shown here is derived from an EMBL/GenBank/DDBJ whole genome shotgun (WGS) entry which is preliminary data.</text>
</comment>
<gene>
    <name evidence="1" type="ORF">CLMAG_19920</name>
</gene>
<accession>A0A162T304</accession>
<dbReference type="RefSeq" id="WP_066621487.1">
    <property type="nucleotide sequence ID" value="NZ_FQXL01000004.1"/>
</dbReference>
<dbReference type="EMBL" id="LWAE01000002">
    <property type="protein sequence ID" value="KZL92183.1"/>
    <property type="molecule type" value="Genomic_DNA"/>
</dbReference>
<proteinExistence type="predicted"/>
<dbReference type="STRING" id="1121326.CLMAG_19920"/>
<dbReference type="AlphaFoldDB" id="A0A162T304"/>
<name>A0A162T304_9CLOT</name>
<dbReference type="OrthoDB" id="48384at2"/>
<evidence type="ECO:0000313" key="1">
    <source>
        <dbReference type="EMBL" id="KZL92183.1"/>
    </source>
</evidence>
<evidence type="ECO:0000313" key="2">
    <source>
        <dbReference type="Proteomes" id="UP000076603"/>
    </source>
</evidence>
<dbReference type="Pfam" id="PF03682">
    <property type="entry name" value="UPF0158"/>
    <property type="match status" value="1"/>
</dbReference>
<organism evidence="1 2">
    <name type="scientific">Clostridium magnum DSM 2767</name>
    <dbReference type="NCBI Taxonomy" id="1121326"/>
    <lineage>
        <taxon>Bacteria</taxon>
        <taxon>Bacillati</taxon>
        <taxon>Bacillota</taxon>
        <taxon>Clostridia</taxon>
        <taxon>Eubacteriales</taxon>
        <taxon>Clostridiaceae</taxon>
        <taxon>Clostridium</taxon>
    </lineage>
</organism>
<sequence length="159" mass="18713">MIKLNIDLDLLMQSFSFNEDNLGKEYLDTHTGDIINIPAELKNVVEGESDESELEDWQKELLGDAYAIAKDESNRYIIISNIEDSYFYNLMVNFSNEKVSSADLRAELIKSLNINKSIRDFKNILFRYPQNLDAWQEYEEAKLREYTINWLRDRGIELE</sequence>
<protein>
    <submittedName>
        <fullName evidence="1">Uncharacterized protein</fullName>
    </submittedName>
</protein>
<dbReference type="Proteomes" id="UP000076603">
    <property type="component" value="Unassembled WGS sequence"/>
</dbReference>